<dbReference type="EMBL" id="CP073078">
    <property type="protein sequence ID" value="QUD86480.1"/>
    <property type="molecule type" value="Genomic_DNA"/>
</dbReference>
<evidence type="ECO:0000256" key="1">
    <source>
        <dbReference type="ARBA" id="ARBA00004651"/>
    </source>
</evidence>
<dbReference type="InterPro" id="IPR003593">
    <property type="entry name" value="AAA+_ATPase"/>
</dbReference>
<dbReference type="GO" id="GO:0030256">
    <property type="term" value="C:type I protein secretion system complex"/>
    <property type="evidence" value="ECO:0007669"/>
    <property type="project" value="InterPro"/>
</dbReference>
<dbReference type="Gene3D" id="3.40.50.300">
    <property type="entry name" value="P-loop containing nucleotide triphosphate hydrolases"/>
    <property type="match status" value="1"/>
</dbReference>
<dbReference type="InterPro" id="IPR036640">
    <property type="entry name" value="ABC1_TM_sf"/>
</dbReference>
<dbReference type="KEGG" id="caul:KCG34_15430"/>
<dbReference type="SMART" id="SM00382">
    <property type="entry name" value="AAA"/>
    <property type="match status" value="1"/>
</dbReference>
<dbReference type="SUPFAM" id="SSF52540">
    <property type="entry name" value="P-loop containing nucleoside triphosphate hydrolases"/>
    <property type="match status" value="1"/>
</dbReference>
<evidence type="ECO:0000256" key="5">
    <source>
        <dbReference type="ARBA" id="ARBA00022989"/>
    </source>
</evidence>
<dbReference type="InterPro" id="IPR011527">
    <property type="entry name" value="ABC1_TM_dom"/>
</dbReference>
<feature type="transmembrane region" description="Helical" evidence="7">
    <location>
        <begin position="29"/>
        <end position="50"/>
    </location>
</feature>
<dbReference type="Proteomes" id="UP000676409">
    <property type="component" value="Chromosome"/>
</dbReference>
<dbReference type="PANTHER" id="PTHR24221:SF248">
    <property type="entry name" value="ABC TRANSPORTER TRANSMEMBRANE REGION"/>
    <property type="match status" value="1"/>
</dbReference>
<feature type="transmembrane region" description="Helical" evidence="7">
    <location>
        <begin position="62"/>
        <end position="82"/>
    </location>
</feature>
<evidence type="ECO:0000313" key="10">
    <source>
        <dbReference type="EMBL" id="QUD86480.1"/>
    </source>
</evidence>
<dbReference type="InterPro" id="IPR027417">
    <property type="entry name" value="P-loop_NTPase"/>
</dbReference>
<organism evidence="10 11">
    <name type="scientific">Phenylobacterium montanum</name>
    <dbReference type="NCBI Taxonomy" id="2823693"/>
    <lineage>
        <taxon>Bacteria</taxon>
        <taxon>Pseudomonadati</taxon>
        <taxon>Pseudomonadota</taxon>
        <taxon>Alphaproteobacteria</taxon>
        <taxon>Caulobacterales</taxon>
        <taxon>Caulobacteraceae</taxon>
        <taxon>Phenylobacterium</taxon>
    </lineage>
</organism>
<dbReference type="InterPro" id="IPR039421">
    <property type="entry name" value="Type_1_exporter"/>
</dbReference>
<keyword evidence="2 7" id="KW-0812">Transmembrane</keyword>
<dbReference type="GO" id="GO:0034040">
    <property type="term" value="F:ATPase-coupled lipid transmembrane transporter activity"/>
    <property type="evidence" value="ECO:0007669"/>
    <property type="project" value="TreeGrafter"/>
</dbReference>
<feature type="transmembrane region" description="Helical" evidence="7">
    <location>
        <begin position="147"/>
        <end position="176"/>
    </location>
</feature>
<evidence type="ECO:0000256" key="4">
    <source>
        <dbReference type="ARBA" id="ARBA00022840"/>
    </source>
</evidence>
<name>A0A975FW48_9CAUL</name>
<protein>
    <submittedName>
        <fullName evidence="10">Type I secretion system permease/ATPase</fullName>
    </submittedName>
</protein>
<dbReference type="InterPro" id="IPR003439">
    <property type="entry name" value="ABC_transporter-like_ATP-bd"/>
</dbReference>
<sequence>MAASSPLSGVAAPLRKAIAACRPHFMAAAVFSALVNVLYLAPTLYMLLVYDRVMPTNGVETLALVSVVGLTAVSTLAFLEWIRSRLLVRSSARLERDLAGPVMTEVLGQASLSRTDRSQAMRQFDTFRQAVAGQAILAAFDTPWAPIYVLAAFLLHPVIGGMCVGAGALMLGLAWLNEKATHSPLTAANTAAGVAYAKQDHASAWASEVRALGMSRALVAKQLQERQEVVQLQTQASFAAAHYGGLIRFARLVLQSAALGVGAWLAIERQISAGSVIAASLLMTRALAPVEQVVGSWKSIIQARTAFEALNRLFAGAKPEDAHIRLPAPVGQVTLESVTVQTPTLDRVALNDIRLEIEAGHFVGVIGPSGAGKSTLLRVLAGAVAPKSGVVRIDGAAMTDWEPERLAQHVGFLPQDFLLFSGTIKDNISRFRAWLGEDPEALDAETIRAAQAAGAHEMILRLPQGYATRVGLGGAGLSAGQTQRIALARALFGRPKIVILDEPNAHLDGEGEQQLVETLTQLKKDGVTIIVAAHRGAVLSVADRLALIQNGQLAHYGQLNDVLSAMRAPPAHAPTNVQAMRA</sequence>
<dbReference type="GO" id="GO:0005886">
    <property type="term" value="C:plasma membrane"/>
    <property type="evidence" value="ECO:0007669"/>
    <property type="project" value="UniProtKB-SubCell"/>
</dbReference>
<dbReference type="NCBIfam" id="TIGR01842">
    <property type="entry name" value="type_I_sec_PrtD"/>
    <property type="match status" value="1"/>
</dbReference>
<dbReference type="PROSITE" id="PS50893">
    <property type="entry name" value="ABC_TRANSPORTER_2"/>
    <property type="match status" value="1"/>
</dbReference>
<evidence type="ECO:0000256" key="2">
    <source>
        <dbReference type="ARBA" id="ARBA00022692"/>
    </source>
</evidence>
<evidence type="ECO:0000313" key="11">
    <source>
        <dbReference type="Proteomes" id="UP000676409"/>
    </source>
</evidence>
<proteinExistence type="predicted"/>
<evidence type="ECO:0000259" key="8">
    <source>
        <dbReference type="PROSITE" id="PS50893"/>
    </source>
</evidence>
<keyword evidence="6 7" id="KW-0472">Membrane</keyword>
<comment type="subcellular location">
    <subcellularLocation>
        <location evidence="1">Cell membrane</location>
        <topology evidence="1">Multi-pass membrane protein</topology>
    </subcellularLocation>
</comment>
<dbReference type="GO" id="GO:0140359">
    <property type="term" value="F:ABC-type transporter activity"/>
    <property type="evidence" value="ECO:0007669"/>
    <property type="project" value="InterPro"/>
</dbReference>
<dbReference type="SUPFAM" id="SSF90123">
    <property type="entry name" value="ABC transporter transmembrane region"/>
    <property type="match status" value="1"/>
</dbReference>
<dbReference type="AlphaFoldDB" id="A0A975FW48"/>
<keyword evidence="5 7" id="KW-1133">Transmembrane helix</keyword>
<dbReference type="InterPro" id="IPR010128">
    <property type="entry name" value="ATPase_T1SS_PrtD-like"/>
</dbReference>
<feature type="domain" description="ABC transmembrane type-1" evidence="9">
    <location>
        <begin position="27"/>
        <end position="302"/>
    </location>
</feature>
<reference evidence="10" key="1">
    <citation type="submission" date="2021-04" db="EMBL/GenBank/DDBJ databases">
        <title>The complete genome sequence of Caulobacter sp. S6.</title>
        <authorList>
            <person name="Tang Y."/>
            <person name="Ouyang W."/>
            <person name="Liu Q."/>
            <person name="Huang B."/>
            <person name="Guo Z."/>
            <person name="Lei P."/>
        </authorList>
    </citation>
    <scope>NUCLEOTIDE SEQUENCE</scope>
    <source>
        <strain evidence="10">S6</strain>
    </source>
</reference>
<dbReference type="GO" id="GO:0005524">
    <property type="term" value="F:ATP binding"/>
    <property type="evidence" value="ECO:0007669"/>
    <property type="project" value="UniProtKB-KW"/>
</dbReference>
<keyword evidence="11" id="KW-1185">Reference proteome</keyword>
<dbReference type="Gene3D" id="1.20.1560.10">
    <property type="entry name" value="ABC transporter type 1, transmembrane domain"/>
    <property type="match status" value="1"/>
</dbReference>
<evidence type="ECO:0000256" key="3">
    <source>
        <dbReference type="ARBA" id="ARBA00022741"/>
    </source>
</evidence>
<accession>A0A975FW48</accession>
<gene>
    <name evidence="10" type="ORF">KCG34_15430</name>
</gene>
<dbReference type="Pfam" id="PF00005">
    <property type="entry name" value="ABC_tran"/>
    <property type="match status" value="1"/>
</dbReference>
<evidence type="ECO:0000256" key="6">
    <source>
        <dbReference type="ARBA" id="ARBA00023136"/>
    </source>
</evidence>
<keyword evidence="4" id="KW-0067">ATP-binding</keyword>
<evidence type="ECO:0000256" key="7">
    <source>
        <dbReference type="SAM" id="Phobius"/>
    </source>
</evidence>
<dbReference type="PROSITE" id="PS50929">
    <property type="entry name" value="ABC_TM1F"/>
    <property type="match status" value="1"/>
</dbReference>
<evidence type="ECO:0000259" key="9">
    <source>
        <dbReference type="PROSITE" id="PS50929"/>
    </source>
</evidence>
<feature type="domain" description="ABC transporter" evidence="8">
    <location>
        <begin position="333"/>
        <end position="575"/>
    </location>
</feature>
<dbReference type="GO" id="GO:0016887">
    <property type="term" value="F:ATP hydrolysis activity"/>
    <property type="evidence" value="ECO:0007669"/>
    <property type="project" value="InterPro"/>
</dbReference>
<dbReference type="RefSeq" id="WP_211936532.1">
    <property type="nucleotide sequence ID" value="NZ_CP073078.1"/>
</dbReference>
<dbReference type="GO" id="GO:0030253">
    <property type="term" value="P:protein secretion by the type I secretion system"/>
    <property type="evidence" value="ECO:0007669"/>
    <property type="project" value="InterPro"/>
</dbReference>
<dbReference type="PANTHER" id="PTHR24221">
    <property type="entry name" value="ATP-BINDING CASSETTE SUB-FAMILY B"/>
    <property type="match status" value="1"/>
</dbReference>
<keyword evidence="3" id="KW-0547">Nucleotide-binding</keyword>